<dbReference type="EMBL" id="QRUH01000007">
    <property type="protein sequence ID" value="RGR48698.1"/>
    <property type="molecule type" value="Genomic_DNA"/>
</dbReference>
<evidence type="ECO:0000313" key="1">
    <source>
        <dbReference type="EMBL" id="RGR48698.1"/>
    </source>
</evidence>
<gene>
    <name evidence="1" type="ORF">DWY46_10565</name>
</gene>
<organism evidence="1 2">
    <name type="scientific">Blautia obeum</name>
    <dbReference type="NCBI Taxonomy" id="40520"/>
    <lineage>
        <taxon>Bacteria</taxon>
        <taxon>Bacillati</taxon>
        <taxon>Bacillota</taxon>
        <taxon>Clostridia</taxon>
        <taxon>Lachnospirales</taxon>
        <taxon>Lachnospiraceae</taxon>
        <taxon>Blautia</taxon>
    </lineage>
</organism>
<reference evidence="1 2" key="1">
    <citation type="submission" date="2018-08" db="EMBL/GenBank/DDBJ databases">
        <title>A genome reference for cultivated species of the human gut microbiota.</title>
        <authorList>
            <person name="Zou Y."/>
            <person name="Xue W."/>
            <person name="Luo G."/>
        </authorList>
    </citation>
    <scope>NUCLEOTIDE SEQUENCE [LARGE SCALE GENOMIC DNA]</scope>
    <source>
        <strain evidence="1 2">AF25-21</strain>
    </source>
</reference>
<comment type="caution">
    <text evidence="1">The sequence shown here is derived from an EMBL/GenBank/DDBJ whole genome shotgun (WGS) entry which is preliminary data.</text>
</comment>
<dbReference type="AlphaFoldDB" id="A0A412EQN3"/>
<dbReference type="RefSeq" id="WP_055282555.1">
    <property type="nucleotide sequence ID" value="NZ_QRUH01000007.1"/>
</dbReference>
<proteinExistence type="predicted"/>
<sequence>MSNSKILFRDGSSKLISGFLSLIRMSDFILLGGLEMRSDLKTGHTQKNTERAGQAEKALYLLNTISAITDRGNNAEVRRKKDGSLTVYEVKKNIVTV</sequence>
<name>A0A412EQN3_9FIRM</name>
<dbReference type="GeneID" id="96228438"/>
<accession>A0A412EQN3</accession>
<dbReference type="Proteomes" id="UP000285839">
    <property type="component" value="Unassembled WGS sequence"/>
</dbReference>
<evidence type="ECO:0000313" key="2">
    <source>
        <dbReference type="Proteomes" id="UP000285839"/>
    </source>
</evidence>
<protein>
    <submittedName>
        <fullName evidence="1">Uncharacterized protein</fullName>
    </submittedName>
</protein>